<feature type="non-terminal residue" evidence="3">
    <location>
        <position position="36"/>
    </location>
</feature>
<dbReference type="InterPro" id="IPR011006">
    <property type="entry name" value="CheY-like_superfamily"/>
</dbReference>
<accession>A0A3D5QDM5</accession>
<name>A0A3D5QDM5_FLESI</name>
<protein>
    <submittedName>
        <fullName evidence="3">DNA-binding response regulator</fullName>
    </submittedName>
</protein>
<dbReference type="Proteomes" id="UP000262325">
    <property type="component" value="Unassembled WGS sequence"/>
</dbReference>
<gene>
    <name evidence="3" type="ORF">DHM44_09770</name>
</gene>
<evidence type="ECO:0000256" key="1">
    <source>
        <dbReference type="PROSITE-ProRule" id="PRU00169"/>
    </source>
</evidence>
<dbReference type="InterPro" id="IPR001789">
    <property type="entry name" value="Sig_transdc_resp-reg_receiver"/>
</dbReference>
<dbReference type="EMBL" id="DPPF01000209">
    <property type="protein sequence ID" value="HCW93955.1"/>
    <property type="molecule type" value="Genomic_DNA"/>
</dbReference>
<evidence type="ECO:0000313" key="3">
    <source>
        <dbReference type="EMBL" id="HCW93955.1"/>
    </source>
</evidence>
<dbReference type="SUPFAM" id="SSF52172">
    <property type="entry name" value="CheY-like"/>
    <property type="match status" value="1"/>
</dbReference>
<dbReference type="GO" id="GO:0003677">
    <property type="term" value="F:DNA binding"/>
    <property type="evidence" value="ECO:0007669"/>
    <property type="project" value="UniProtKB-KW"/>
</dbReference>
<sequence length="36" mass="4228">MGNKYNVLIIDDERSFRELLEILFSNEGYNVFMAAD</sequence>
<evidence type="ECO:0000313" key="4">
    <source>
        <dbReference type="Proteomes" id="UP000262325"/>
    </source>
</evidence>
<comment type="caution">
    <text evidence="1">Lacks conserved residue(s) required for the propagation of feature annotation.</text>
</comment>
<keyword evidence="3" id="KW-0238">DNA-binding</keyword>
<dbReference type="Gene3D" id="3.40.50.2300">
    <property type="match status" value="1"/>
</dbReference>
<dbReference type="PROSITE" id="PS50110">
    <property type="entry name" value="RESPONSE_REGULATORY"/>
    <property type="match status" value="1"/>
</dbReference>
<comment type="caution">
    <text evidence="3">The sequence shown here is derived from an EMBL/GenBank/DDBJ whole genome shotgun (WGS) entry which is preliminary data.</text>
</comment>
<dbReference type="GO" id="GO:0000160">
    <property type="term" value="P:phosphorelay signal transduction system"/>
    <property type="evidence" value="ECO:0007669"/>
    <property type="project" value="InterPro"/>
</dbReference>
<organism evidence="3 4">
    <name type="scientific">Flexistipes sinusarabici</name>
    <dbReference type="NCBI Taxonomy" id="2352"/>
    <lineage>
        <taxon>Bacteria</taxon>
        <taxon>Pseudomonadati</taxon>
        <taxon>Deferribacterota</taxon>
        <taxon>Deferribacteres</taxon>
        <taxon>Deferribacterales</taxon>
        <taxon>Flexistipitaceae</taxon>
        <taxon>Flexistipes</taxon>
    </lineage>
</organism>
<dbReference type="AlphaFoldDB" id="A0A3D5QDM5"/>
<evidence type="ECO:0000259" key="2">
    <source>
        <dbReference type="PROSITE" id="PS50110"/>
    </source>
</evidence>
<proteinExistence type="predicted"/>
<reference evidence="3 4" key="1">
    <citation type="journal article" date="2018" name="Nat. Biotechnol.">
        <title>A standardized bacterial taxonomy based on genome phylogeny substantially revises the tree of life.</title>
        <authorList>
            <person name="Parks D.H."/>
            <person name="Chuvochina M."/>
            <person name="Waite D.W."/>
            <person name="Rinke C."/>
            <person name="Skarshewski A."/>
            <person name="Chaumeil P.A."/>
            <person name="Hugenholtz P."/>
        </authorList>
    </citation>
    <scope>NUCLEOTIDE SEQUENCE [LARGE SCALE GENOMIC DNA]</scope>
    <source>
        <strain evidence="3">UBA8672</strain>
    </source>
</reference>
<feature type="domain" description="Response regulatory" evidence="2">
    <location>
        <begin position="6"/>
        <end position="36"/>
    </location>
</feature>